<reference evidence="2" key="1">
    <citation type="journal article" date="2019" name="Int. J. Syst. Evol. Microbiol.">
        <title>The Global Catalogue of Microorganisms (GCM) 10K type strain sequencing project: providing services to taxonomists for standard genome sequencing and annotation.</title>
        <authorList>
            <consortium name="The Broad Institute Genomics Platform"/>
            <consortium name="The Broad Institute Genome Sequencing Center for Infectious Disease"/>
            <person name="Wu L."/>
            <person name="Ma J."/>
        </authorList>
    </citation>
    <scope>NUCLEOTIDE SEQUENCE [LARGE SCALE GENOMIC DNA]</scope>
    <source>
        <strain evidence="2">NBRC 110140</strain>
    </source>
</reference>
<keyword evidence="2" id="KW-1185">Reference proteome</keyword>
<protein>
    <submittedName>
        <fullName evidence="1">Uncharacterized protein</fullName>
    </submittedName>
</protein>
<sequence>MCPLAKTYLSVSKLGDSACTANDKCRGVRDIPPSKSYKYPNSVSEAGSEIGYFKDLERLIVHFGQAVQAGTPMAVDLEAPCYT</sequence>
<organism evidence="1 2">
    <name type="scientific">Amylibacter marinus</name>
    <dbReference type="NCBI Taxonomy" id="1475483"/>
    <lineage>
        <taxon>Bacteria</taxon>
        <taxon>Pseudomonadati</taxon>
        <taxon>Pseudomonadota</taxon>
        <taxon>Alphaproteobacteria</taxon>
        <taxon>Rhodobacterales</taxon>
        <taxon>Paracoccaceae</taxon>
        <taxon>Amylibacter</taxon>
    </lineage>
</organism>
<dbReference type="EMBL" id="BSNN01000002">
    <property type="protein sequence ID" value="GLQ34827.1"/>
    <property type="molecule type" value="Genomic_DNA"/>
</dbReference>
<gene>
    <name evidence="1" type="ORF">GCM10007939_11100</name>
</gene>
<name>A0ABQ5VTQ9_9RHOB</name>
<accession>A0ABQ5VTQ9</accession>
<evidence type="ECO:0000313" key="1">
    <source>
        <dbReference type="EMBL" id="GLQ34827.1"/>
    </source>
</evidence>
<evidence type="ECO:0000313" key="2">
    <source>
        <dbReference type="Proteomes" id="UP001156694"/>
    </source>
</evidence>
<dbReference type="Proteomes" id="UP001156694">
    <property type="component" value="Unassembled WGS sequence"/>
</dbReference>
<proteinExistence type="predicted"/>
<comment type="caution">
    <text evidence="1">The sequence shown here is derived from an EMBL/GenBank/DDBJ whole genome shotgun (WGS) entry which is preliminary data.</text>
</comment>